<dbReference type="InterPro" id="IPR004147">
    <property type="entry name" value="ABC1_dom"/>
</dbReference>
<evidence type="ECO:0000256" key="2">
    <source>
        <dbReference type="SAM" id="Phobius"/>
    </source>
</evidence>
<dbReference type="InterPro" id="IPR050154">
    <property type="entry name" value="UbiB_kinase"/>
</dbReference>
<dbReference type="RefSeq" id="WP_158039027.1">
    <property type="nucleotide sequence ID" value="NZ_JACCFV010000001.1"/>
</dbReference>
<dbReference type="Pfam" id="PF03109">
    <property type="entry name" value="ABC1"/>
    <property type="match status" value="1"/>
</dbReference>
<accession>A0A7J5C1V3</accession>
<organism evidence="4 5">
    <name type="scientific">Pseudoclavibacter chungangensis</name>
    <dbReference type="NCBI Taxonomy" id="587635"/>
    <lineage>
        <taxon>Bacteria</taxon>
        <taxon>Bacillati</taxon>
        <taxon>Actinomycetota</taxon>
        <taxon>Actinomycetes</taxon>
        <taxon>Micrococcales</taxon>
        <taxon>Microbacteriaceae</taxon>
        <taxon>Pseudoclavibacter</taxon>
    </lineage>
</organism>
<gene>
    <name evidence="4" type="ORF">F8O01_01225</name>
</gene>
<dbReference type="Gene3D" id="1.10.510.10">
    <property type="entry name" value="Transferase(Phosphotransferase) domain 1"/>
    <property type="match status" value="1"/>
</dbReference>
<keyword evidence="5" id="KW-1185">Reference proteome</keyword>
<feature type="transmembrane region" description="Helical" evidence="2">
    <location>
        <begin position="588"/>
        <end position="609"/>
    </location>
</feature>
<dbReference type="PANTHER" id="PTHR10566">
    <property type="entry name" value="CHAPERONE-ACTIVITY OF BC1 COMPLEX CABC1 -RELATED"/>
    <property type="match status" value="1"/>
</dbReference>
<dbReference type="Proteomes" id="UP000467240">
    <property type="component" value="Unassembled WGS sequence"/>
</dbReference>
<feature type="transmembrane region" description="Helical" evidence="2">
    <location>
        <begin position="38"/>
        <end position="62"/>
    </location>
</feature>
<feature type="transmembrane region" description="Helical" evidence="2">
    <location>
        <begin position="6"/>
        <end position="26"/>
    </location>
</feature>
<dbReference type="EMBL" id="WBJZ01000001">
    <property type="protein sequence ID" value="KAB1662594.1"/>
    <property type="molecule type" value="Genomic_DNA"/>
</dbReference>
<evidence type="ECO:0000256" key="1">
    <source>
        <dbReference type="ARBA" id="ARBA00009670"/>
    </source>
</evidence>
<dbReference type="GO" id="GO:0016301">
    <property type="term" value="F:kinase activity"/>
    <property type="evidence" value="ECO:0007669"/>
    <property type="project" value="UniProtKB-KW"/>
</dbReference>
<feature type="transmembrane region" description="Helical" evidence="2">
    <location>
        <begin position="74"/>
        <end position="98"/>
    </location>
</feature>
<keyword evidence="4" id="KW-0808">Transferase</keyword>
<keyword evidence="2" id="KW-1133">Transmembrane helix</keyword>
<feature type="domain" description="ABC1 atypical kinase-like" evidence="3">
    <location>
        <begin position="191"/>
        <end position="431"/>
    </location>
</feature>
<keyword evidence="2" id="KW-0472">Membrane</keyword>
<keyword evidence="4" id="KW-0418">Kinase</keyword>
<comment type="caution">
    <text evidence="4">The sequence shown here is derived from an EMBL/GenBank/DDBJ whole genome shotgun (WGS) entry which is preliminary data.</text>
</comment>
<reference evidence="4 5" key="1">
    <citation type="submission" date="2019-09" db="EMBL/GenBank/DDBJ databases">
        <title>Phylogeny of genus Pseudoclavibacter and closely related genus.</title>
        <authorList>
            <person name="Li Y."/>
        </authorList>
    </citation>
    <scope>NUCLEOTIDE SEQUENCE [LARGE SCALE GENOMIC DNA]</scope>
    <source>
        <strain evidence="4 5">DSM 23821</strain>
    </source>
</reference>
<protein>
    <submittedName>
        <fullName evidence="4">AarF/ABC1/UbiB kinase family protein</fullName>
    </submittedName>
</protein>
<evidence type="ECO:0000313" key="4">
    <source>
        <dbReference type="EMBL" id="KAB1662594.1"/>
    </source>
</evidence>
<keyword evidence="2" id="KW-0812">Transmembrane</keyword>
<name>A0A7J5C1V3_9MICO</name>
<dbReference type="PANTHER" id="PTHR10566:SF113">
    <property type="entry name" value="PROTEIN ACTIVITY OF BC1 COMPLEX KINASE 7, CHLOROPLASTIC"/>
    <property type="match status" value="1"/>
</dbReference>
<proteinExistence type="inferred from homology"/>
<evidence type="ECO:0000313" key="5">
    <source>
        <dbReference type="Proteomes" id="UP000467240"/>
    </source>
</evidence>
<sequence>MEYLFGSMLGALVVIVYGIAVGTVLRRLLGDQPGRLRAFLVAIASLALLSESAVPVLTAVGLTPSASSGAGTLLVSSLVLGLLFVGSLVVALGVLVVWELVVPTGRLPGPLEAAVGVRDGARRALRYLELSWVVASSGLWRRLRLGPSDPAFSAAVVRTLERSGPTFVKVGQILSTRVQNLPPALTAALARLQSAAEPAPSVDVEALLRDEWGEAPSTRLASFDPVPFAAASIAQVHAATLHDGTRVVVKVQRPGAAPRVRVDADILVRFATDAERRWNWARGMGLRAIATGLRGSLLEELDYRIEARNTQALARALADRPLIATPRIVPELSGERVLVMTRLDGGPVATAADALPTADRERLARELAGAVLTGVLVQGVFHADLHPGNVLVLDDGRIGLLDFGAIGVIDAETRALLGTLLLAVLQDDTVGAVTALEMAFEVGADTDRAAMRRELGRLVTLSRYSPDPVGTLVGELFAFLTRFGIVVPGDVAGAFRTVVALLGVLRALAPELDQDSFVRGALPDLVTRAVDPARLAERVVTRSSLALALADRVPGRLERVSAQLADGSFAVRTRTFADQRDRDFVRAVVDDVASAVFATILFVGAVWLGTTPGGPELATGLALYPLLGAMAAIGAFALAFRLVIRLFRYRRDR</sequence>
<evidence type="ECO:0000259" key="3">
    <source>
        <dbReference type="Pfam" id="PF03109"/>
    </source>
</evidence>
<feature type="transmembrane region" description="Helical" evidence="2">
    <location>
        <begin position="621"/>
        <end position="644"/>
    </location>
</feature>
<dbReference type="InterPro" id="IPR011009">
    <property type="entry name" value="Kinase-like_dom_sf"/>
</dbReference>
<dbReference type="SUPFAM" id="SSF56112">
    <property type="entry name" value="Protein kinase-like (PK-like)"/>
    <property type="match status" value="1"/>
</dbReference>
<dbReference type="AlphaFoldDB" id="A0A7J5C1V3"/>
<dbReference type="OrthoDB" id="9795390at2"/>
<comment type="similarity">
    <text evidence="1">Belongs to the protein kinase superfamily. ADCK protein kinase family.</text>
</comment>
<dbReference type="CDD" id="cd05121">
    <property type="entry name" value="ABC1_ADCK3-like"/>
    <property type="match status" value="1"/>
</dbReference>